<name>F0RIF1_CELLC</name>
<feature type="domain" description="DUF695" evidence="1">
    <location>
        <begin position="239"/>
        <end position="361"/>
    </location>
</feature>
<evidence type="ECO:0000313" key="2">
    <source>
        <dbReference type="EMBL" id="ADY29280.1"/>
    </source>
</evidence>
<dbReference type="EMBL" id="CP002534">
    <property type="protein sequence ID" value="ADY29280.1"/>
    <property type="molecule type" value="Genomic_DNA"/>
</dbReference>
<sequence length="364" mass="42150">MSFLKSLFKSKEEPINSYEDFWKWFSQNQQAFYNVIKDKGNVNKEFFEKLSPKLDQLKDGIWFLAGMFNDTTAELILTPDGVIKNIVFVEELVAAAPEIKNWKITALKQPSDLGKFGIEMDGYIFNESKMQFYATEHSSMPDEIDITITHEDFTEENKAIMTNGVYLALDHSLGELNSITKIDNVNIIAPENATSELVPFKKLKDFLIWREKEFVEKYKGLRHNTENDKYSGLEATLNNGLPLIAVVNTDLLAWDSKASHPWIAVMEIKYDGDNNNGMPDSDTYQLLNQIEDKITAELKDSDGYLNVGRQTAESVREVYFACMDFRKPAKVFHKIKKEYHNKIEINTDIYKDKYWQSFNRFMPN</sequence>
<evidence type="ECO:0000259" key="1">
    <source>
        <dbReference type="Pfam" id="PF05117"/>
    </source>
</evidence>
<evidence type="ECO:0000313" key="3">
    <source>
        <dbReference type="Proteomes" id="UP000007487"/>
    </source>
</evidence>
<dbReference type="STRING" id="867900.Celly_1455"/>
<gene>
    <name evidence="2" type="ordered locus">Celly_1455</name>
</gene>
<dbReference type="AlphaFoldDB" id="F0RIF1"/>
<dbReference type="KEGG" id="cly:Celly_1455"/>
<dbReference type="OrthoDB" id="9151249at2"/>
<reference evidence="2 3" key="1">
    <citation type="journal article" date="2011" name="Stand. Genomic Sci.">
        <title>Complete genome sequence of Cellulophaga lytica type strain (LIM- 21).</title>
        <authorList>
            <person name="Pati A."/>
            <person name="Abt B."/>
            <person name="Teshima H."/>
            <person name="Nolan M."/>
            <person name="Lapidus A."/>
            <person name="Lucas S."/>
            <person name="Hammon N."/>
            <person name="Deshpande S."/>
            <person name="Cheng J.F."/>
            <person name="Tapia R."/>
            <person name="Han C."/>
            <person name="Goodwin L."/>
            <person name="Pitluck S."/>
            <person name="Liolios K."/>
            <person name="Pagani I."/>
            <person name="Mavromatis K."/>
            <person name="Ovchinikova G."/>
            <person name="Chen A."/>
            <person name="Palaniappan K."/>
            <person name="Land M."/>
            <person name="Hauser L."/>
            <person name="Jeffries C.D."/>
            <person name="Detter J.C."/>
            <person name="Brambilla E.M."/>
            <person name="Kannan K.P."/>
            <person name="Rohde M."/>
            <person name="Spring S."/>
            <person name="Goker M."/>
            <person name="Woyke T."/>
            <person name="Bristow J."/>
            <person name="Eisen J.A."/>
            <person name="Markowitz V."/>
            <person name="Hugenholtz P."/>
            <person name="Kyrpides N.C."/>
            <person name="Klenk H.P."/>
            <person name="Ivanova N."/>
        </authorList>
    </citation>
    <scope>NUCLEOTIDE SEQUENCE [LARGE SCALE GENOMIC DNA]</scope>
    <source>
        <strain evidence="3">ATCC 23178 / DSM 7489 / JCM 8516 / NBRC 14961 / NCIMB 1423 / VKM B-1433 / Cy l20</strain>
    </source>
</reference>
<dbReference type="RefSeq" id="WP_013621027.1">
    <property type="nucleotide sequence ID" value="NC_015167.1"/>
</dbReference>
<dbReference type="InterPro" id="IPR016097">
    <property type="entry name" value="DUF695"/>
</dbReference>
<dbReference type="eggNOG" id="ENOG502Z8C2">
    <property type="taxonomic scope" value="Bacteria"/>
</dbReference>
<organism evidence="2 3">
    <name type="scientific">Cellulophaga lytica (strain ATCC 23178 / DSM 7489 / JCM 8516 / NBRC 14961 / NCIMB 1423 / VKM B-1433 / Cy l20)</name>
    <dbReference type="NCBI Taxonomy" id="867900"/>
    <lineage>
        <taxon>Bacteria</taxon>
        <taxon>Pseudomonadati</taxon>
        <taxon>Bacteroidota</taxon>
        <taxon>Flavobacteriia</taxon>
        <taxon>Flavobacteriales</taxon>
        <taxon>Flavobacteriaceae</taxon>
        <taxon>Cellulophaga</taxon>
    </lineage>
</organism>
<accession>F0RIF1</accession>
<proteinExistence type="predicted"/>
<dbReference type="Pfam" id="PF05117">
    <property type="entry name" value="DUF695"/>
    <property type="match status" value="1"/>
</dbReference>
<dbReference type="Proteomes" id="UP000007487">
    <property type="component" value="Chromosome"/>
</dbReference>
<keyword evidence="3" id="KW-1185">Reference proteome</keyword>
<protein>
    <recommendedName>
        <fullName evidence="1">DUF695 domain-containing protein</fullName>
    </recommendedName>
</protein>
<dbReference type="HOGENOM" id="CLU_754052_0_0_10"/>